<gene>
    <name evidence="2" type="ORF">CR513_52019</name>
</gene>
<dbReference type="PANTHER" id="PTHR33223:SF3">
    <property type="match status" value="1"/>
</dbReference>
<evidence type="ECO:0000313" key="2">
    <source>
        <dbReference type="EMBL" id="RDX68935.1"/>
    </source>
</evidence>
<sequence length="358" mass="39922">MKRMFFEKFFLASKTPTIRKEVCGIRQHSGEILHEFNKLCATCPHHQISEQLLIQYFYEGLSMMDKSMINVASGGALMDKTPATARHLISNMASNTQQFRIKGPSQSRMVNEIGAASNLRLENQLSELTSLVRQLAVGQHQPNMVAKVCGICTSVEHPTDLCPTLQEIESDQLEIVGTIGGYQYRKAESRATFSSTIRILTECASRTNRLSSINPTISSTNVPTTATIENATSKQFSIYGGPDEATCSQQFGQHAVPAKYECHQPRPQNTDRTISQHCEPFKVSRIQQPSLTNNSESERERECSHTKKRKRTIPTSTVAAEISQGRLQTRCQLTGAVERKNCPIAISNSDRLNKETKV</sequence>
<accession>A0A371ES98</accession>
<feature type="region of interest" description="Disordered" evidence="1">
    <location>
        <begin position="287"/>
        <end position="313"/>
    </location>
</feature>
<evidence type="ECO:0000313" key="3">
    <source>
        <dbReference type="Proteomes" id="UP000257109"/>
    </source>
</evidence>
<keyword evidence="3" id="KW-1185">Reference proteome</keyword>
<evidence type="ECO:0008006" key="4">
    <source>
        <dbReference type="Google" id="ProtNLM"/>
    </source>
</evidence>
<protein>
    <recommendedName>
        <fullName evidence="4">Retrotransposon gag domain-containing protein</fullName>
    </recommendedName>
</protein>
<name>A0A371ES98_MUCPR</name>
<dbReference type="Proteomes" id="UP000257109">
    <property type="component" value="Unassembled WGS sequence"/>
</dbReference>
<evidence type="ECO:0000256" key="1">
    <source>
        <dbReference type="SAM" id="MobiDB-lite"/>
    </source>
</evidence>
<dbReference type="AlphaFoldDB" id="A0A371ES98"/>
<proteinExistence type="predicted"/>
<dbReference type="OrthoDB" id="694103at2759"/>
<feature type="non-terminal residue" evidence="2">
    <location>
        <position position="1"/>
    </location>
</feature>
<reference evidence="2" key="1">
    <citation type="submission" date="2018-05" db="EMBL/GenBank/DDBJ databases">
        <title>Draft genome of Mucuna pruriens seed.</title>
        <authorList>
            <person name="Nnadi N.E."/>
            <person name="Vos R."/>
            <person name="Hasami M.H."/>
            <person name="Devisetty U.K."/>
            <person name="Aguiy J.C."/>
        </authorList>
    </citation>
    <scope>NUCLEOTIDE SEQUENCE [LARGE SCALE GENOMIC DNA]</scope>
    <source>
        <strain evidence="2">JCA_2017</strain>
    </source>
</reference>
<dbReference type="PANTHER" id="PTHR33223">
    <property type="entry name" value="CCHC-TYPE DOMAIN-CONTAINING PROTEIN"/>
    <property type="match status" value="1"/>
</dbReference>
<feature type="compositionally biased region" description="Basic and acidic residues" evidence="1">
    <location>
        <begin position="296"/>
        <end position="305"/>
    </location>
</feature>
<comment type="caution">
    <text evidence="2">The sequence shown here is derived from an EMBL/GenBank/DDBJ whole genome shotgun (WGS) entry which is preliminary data.</text>
</comment>
<organism evidence="2 3">
    <name type="scientific">Mucuna pruriens</name>
    <name type="common">Velvet bean</name>
    <name type="synonym">Dolichos pruriens</name>
    <dbReference type="NCBI Taxonomy" id="157652"/>
    <lineage>
        <taxon>Eukaryota</taxon>
        <taxon>Viridiplantae</taxon>
        <taxon>Streptophyta</taxon>
        <taxon>Embryophyta</taxon>
        <taxon>Tracheophyta</taxon>
        <taxon>Spermatophyta</taxon>
        <taxon>Magnoliopsida</taxon>
        <taxon>eudicotyledons</taxon>
        <taxon>Gunneridae</taxon>
        <taxon>Pentapetalae</taxon>
        <taxon>rosids</taxon>
        <taxon>fabids</taxon>
        <taxon>Fabales</taxon>
        <taxon>Fabaceae</taxon>
        <taxon>Papilionoideae</taxon>
        <taxon>50 kb inversion clade</taxon>
        <taxon>NPAAA clade</taxon>
        <taxon>indigoferoid/millettioid clade</taxon>
        <taxon>Phaseoleae</taxon>
        <taxon>Mucuna</taxon>
    </lineage>
</organism>
<dbReference type="EMBL" id="QJKJ01012327">
    <property type="protein sequence ID" value="RDX68935.1"/>
    <property type="molecule type" value="Genomic_DNA"/>
</dbReference>